<dbReference type="Gene3D" id="2.30.30.1020">
    <property type="entry name" value="CCR4-NOT complex subunit 2/3/5, C-terminal domain"/>
    <property type="match status" value="1"/>
</dbReference>
<dbReference type="GO" id="GO:0006355">
    <property type="term" value="P:regulation of DNA-templated transcription"/>
    <property type="evidence" value="ECO:0007669"/>
    <property type="project" value="InterPro"/>
</dbReference>
<reference evidence="5" key="1">
    <citation type="submission" date="2022-10" db="EMBL/GenBank/DDBJ databases">
        <title>Novel sulphate-reducing endosymbionts in the free-living metamonad Anaeramoeba.</title>
        <authorList>
            <person name="Jerlstrom-Hultqvist J."/>
            <person name="Cepicka I."/>
            <person name="Gallot-Lavallee L."/>
            <person name="Salas-Leiva D."/>
            <person name="Curtis B.A."/>
            <person name="Zahonova K."/>
            <person name="Pipaliya S."/>
            <person name="Dacks J."/>
            <person name="Roger A.J."/>
        </authorList>
    </citation>
    <scope>NUCLEOTIDE SEQUENCE</scope>
    <source>
        <strain evidence="5">BMAN</strain>
    </source>
</reference>
<evidence type="ECO:0000259" key="4">
    <source>
        <dbReference type="Pfam" id="PF04153"/>
    </source>
</evidence>
<dbReference type="PANTHER" id="PTHR23326">
    <property type="entry name" value="CCR4 NOT-RELATED"/>
    <property type="match status" value="1"/>
</dbReference>
<protein>
    <submittedName>
        <fullName evidence="5">Ccr4-not transcription complex subunit 2</fullName>
    </submittedName>
</protein>
<dbReference type="EMBL" id="JAPDFW010000070">
    <property type="protein sequence ID" value="KAJ5074484.1"/>
    <property type="molecule type" value="Genomic_DNA"/>
</dbReference>
<comment type="caution">
    <text evidence="5">The sequence shown here is derived from an EMBL/GenBank/DDBJ whole genome shotgun (WGS) entry which is preliminary data.</text>
</comment>
<keyword evidence="3" id="KW-0804">Transcription</keyword>
<comment type="similarity">
    <text evidence="1">Belongs to the CNOT2/3/5 family.</text>
</comment>
<keyword evidence="6" id="KW-1185">Reference proteome</keyword>
<keyword evidence="2" id="KW-0805">Transcription regulation</keyword>
<dbReference type="InterPro" id="IPR040168">
    <property type="entry name" value="Not2/3/5"/>
</dbReference>
<dbReference type="GO" id="GO:0030015">
    <property type="term" value="C:CCR4-NOT core complex"/>
    <property type="evidence" value="ECO:0007669"/>
    <property type="project" value="InterPro"/>
</dbReference>
<gene>
    <name evidence="5" type="ORF">M0811_01115</name>
</gene>
<evidence type="ECO:0000256" key="2">
    <source>
        <dbReference type="ARBA" id="ARBA00023015"/>
    </source>
</evidence>
<dbReference type="OrthoDB" id="25391at2759"/>
<proteinExistence type="inferred from homology"/>
<evidence type="ECO:0000313" key="6">
    <source>
        <dbReference type="Proteomes" id="UP001149090"/>
    </source>
</evidence>
<evidence type="ECO:0000313" key="5">
    <source>
        <dbReference type="EMBL" id="KAJ5074484.1"/>
    </source>
</evidence>
<feature type="domain" description="NOT2/NOT3/NOT5 C-terminal" evidence="4">
    <location>
        <begin position="388"/>
        <end position="504"/>
    </location>
</feature>
<name>A0A9Q0RBV3_ANAIG</name>
<evidence type="ECO:0000256" key="3">
    <source>
        <dbReference type="ARBA" id="ARBA00023163"/>
    </source>
</evidence>
<dbReference type="Pfam" id="PF04153">
    <property type="entry name" value="NOT2_3_5_C"/>
    <property type="match status" value="1"/>
</dbReference>
<dbReference type="InterPro" id="IPR038635">
    <property type="entry name" value="CCR4-NOT_su2/3/5_C_sf"/>
</dbReference>
<evidence type="ECO:0000256" key="1">
    <source>
        <dbReference type="ARBA" id="ARBA00007682"/>
    </source>
</evidence>
<dbReference type="AlphaFoldDB" id="A0A9Q0RBV3"/>
<organism evidence="5 6">
    <name type="scientific">Anaeramoeba ignava</name>
    <name type="common">Anaerobic marine amoeba</name>
    <dbReference type="NCBI Taxonomy" id="1746090"/>
    <lineage>
        <taxon>Eukaryota</taxon>
        <taxon>Metamonada</taxon>
        <taxon>Anaeramoebidae</taxon>
        <taxon>Anaeramoeba</taxon>
    </lineage>
</organism>
<sequence>MARNRIVNLQNFQQQRLYYPNLENSNFTNMQYSNEFEYEPQNSYQEFSPTHDGEQIYGYDPNYSGRLPQEMPRMTPQYQPQIPNYSAMRMNPVQLSNPQYPQNYGMKRNIPLNYEENERMQPINQNEYEETHDYRMMNTQRFPNTNQQNYNSLQQYQQNTFQQQIRDPNTFGFSEHTYEEQQTQPQQTTYPQSNLLRRQNIPRIPVHFEQQPTHSQYEVNYSNEYPYYEVQNSKDYVQQTDQYLQQEYLKTKLKMSPNKTPTNGFPVQIQENPEIKYQVNQIQNESQFQISSQNQFKKNSADFQKLQSKDDVPHLIEPQYRQIKFLENNMNQVKLEDSIELKEEVNMHGLSKIIDLLDSENIDLKTLSIGMDLTSLGLNLDSPENISRTFTSPWGEDQILYQLPESYKLDQVDYGLSPKLIANFTDTTLFYIFHYSNNQQAIDMATQSLFNKGWYFNHKLGIWLKRAQNPKTQTNTFEIGSYIFFDYQNFEQLQQDNFKLFYEDISSMIHNK</sequence>
<dbReference type="Proteomes" id="UP001149090">
    <property type="component" value="Unassembled WGS sequence"/>
</dbReference>
<accession>A0A9Q0RBV3</accession>
<dbReference type="InterPro" id="IPR007282">
    <property type="entry name" value="NOT2/3/5_C"/>
</dbReference>